<proteinExistence type="predicted"/>
<sequence length="202" mass="21503">MVKARERLPGRVPHDKQYDDRVDPTLVLSESSASQSDDDLPRRPTPSPATPPQFPDVYAAPKTFTHAASRSHSPVSSAATRSSSAQQPSQALPRSRHRALRSIVQGTSSVPFFLPARDQRMLTPTSLKRSSSYPKSLARARTGLCTASALAKPADKGGAKEKAKEFASAGGKLNAQSMNISPGRGARCGSSSQGRVVRRALG</sequence>
<feature type="compositionally biased region" description="Low complexity" evidence="1">
    <location>
        <begin position="71"/>
        <end position="93"/>
    </location>
</feature>
<evidence type="ECO:0000313" key="3">
    <source>
        <dbReference type="Proteomes" id="UP000006514"/>
    </source>
</evidence>
<feature type="compositionally biased region" description="Basic and acidic residues" evidence="1">
    <location>
        <begin position="153"/>
        <end position="165"/>
    </location>
</feature>
<feature type="compositionally biased region" description="Pro residues" evidence="1">
    <location>
        <begin position="43"/>
        <end position="54"/>
    </location>
</feature>
<gene>
    <name evidence="2" type="ORF">AURDEDRAFT_177777</name>
</gene>
<protein>
    <submittedName>
        <fullName evidence="2">Uncharacterized protein</fullName>
    </submittedName>
</protein>
<dbReference type="EMBL" id="JH688410">
    <property type="protein sequence ID" value="EJD33142.1"/>
    <property type="molecule type" value="Genomic_DNA"/>
</dbReference>
<feature type="region of interest" description="Disordered" evidence="1">
    <location>
        <begin position="1"/>
        <end position="101"/>
    </location>
</feature>
<dbReference type="KEGG" id="adl:AURDEDRAFT_177777"/>
<evidence type="ECO:0000313" key="2">
    <source>
        <dbReference type="EMBL" id="EJD33142.1"/>
    </source>
</evidence>
<keyword evidence="3" id="KW-1185">Reference proteome</keyword>
<evidence type="ECO:0000256" key="1">
    <source>
        <dbReference type="SAM" id="MobiDB-lite"/>
    </source>
</evidence>
<name>J0D397_AURST</name>
<accession>J0D397</accession>
<reference evidence="3" key="1">
    <citation type="journal article" date="2012" name="Science">
        <title>The Paleozoic origin of enzymatic lignin decomposition reconstructed from 31 fungal genomes.</title>
        <authorList>
            <person name="Floudas D."/>
            <person name="Binder M."/>
            <person name="Riley R."/>
            <person name="Barry K."/>
            <person name="Blanchette R.A."/>
            <person name="Henrissat B."/>
            <person name="Martinez A.T."/>
            <person name="Otillar R."/>
            <person name="Spatafora J.W."/>
            <person name="Yadav J.S."/>
            <person name="Aerts A."/>
            <person name="Benoit I."/>
            <person name="Boyd A."/>
            <person name="Carlson A."/>
            <person name="Copeland A."/>
            <person name="Coutinho P.M."/>
            <person name="de Vries R.P."/>
            <person name="Ferreira P."/>
            <person name="Findley K."/>
            <person name="Foster B."/>
            <person name="Gaskell J."/>
            <person name="Glotzer D."/>
            <person name="Gorecki P."/>
            <person name="Heitman J."/>
            <person name="Hesse C."/>
            <person name="Hori C."/>
            <person name="Igarashi K."/>
            <person name="Jurgens J.A."/>
            <person name="Kallen N."/>
            <person name="Kersten P."/>
            <person name="Kohler A."/>
            <person name="Kuees U."/>
            <person name="Kumar T.K.A."/>
            <person name="Kuo A."/>
            <person name="LaButti K."/>
            <person name="Larrondo L.F."/>
            <person name="Lindquist E."/>
            <person name="Ling A."/>
            <person name="Lombard V."/>
            <person name="Lucas S."/>
            <person name="Lundell T."/>
            <person name="Martin R."/>
            <person name="McLaughlin D.J."/>
            <person name="Morgenstern I."/>
            <person name="Morin E."/>
            <person name="Murat C."/>
            <person name="Nagy L.G."/>
            <person name="Nolan M."/>
            <person name="Ohm R.A."/>
            <person name="Patyshakuliyeva A."/>
            <person name="Rokas A."/>
            <person name="Ruiz-Duenas F.J."/>
            <person name="Sabat G."/>
            <person name="Salamov A."/>
            <person name="Samejima M."/>
            <person name="Schmutz J."/>
            <person name="Slot J.C."/>
            <person name="St John F."/>
            <person name="Stenlid J."/>
            <person name="Sun H."/>
            <person name="Sun S."/>
            <person name="Syed K."/>
            <person name="Tsang A."/>
            <person name="Wiebenga A."/>
            <person name="Young D."/>
            <person name="Pisabarro A."/>
            <person name="Eastwood D.C."/>
            <person name="Martin F."/>
            <person name="Cullen D."/>
            <person name="Grigoriev I.V."/>
            <person name="Hibbett D.S."/>
        </authorList>
    </citation>
    <scope>NUCLEOTIDE SEQUENCE [LARGE SCALE GENOMIC DNA]</scope>
    <source>
        <strain evidence="3">TFB10046</strain>
    </source>
</reference>
<dbReference type="Proteomes" id="UP000006514">
    <property type="component" value="Unassembled WGS sequence"/>
</dbReference>
<dbReference type="AlphaFoldDB" id="J0D397"/>
<feature type="compositionally biased region" description="Basic and acidic residues" evidence="1">
    <location>
        <begin position="1"/>
        <end position="23"/>
    </location>
</feature>
<dbReference type="InParanoid" id="J0D397"/>
<organism evidence="2 3">
    <name type="scientific">Auricularia subglabra (strain TFB-10046 / SS5)</name>
    <name type="common">White-rot fungus</name>
    <name type="synonym">Auricularia delicata (strain TFB10046)</name>
    <dbReference type="NCBI Taxonomy" id="717982"/>
    <lineage>
        <taxon>Eukaryota</taxon>
        <taxon>Fungi</taxon>
        <taxon>Dikarya</taxon>
        <taxon>Basidiomycota</taxon>
        <taxon>Agaricomycotina</taxon>
        <taxon>Agaricomycetes</taxon>
        <taxon>Auriculariales</taxon>
        <taxon>Auriculariaceae</taxon>
        <taxon>Auricularia</taxon>
    </lineage>
</organism>
<feature type="region of interest" description="Disordered" evidence="1">
    <location>
        <begin position="151"/>
        <end position="202"/>
    </location>
</feature>